<organism evidence="3 4">
    <name type="scientific">Psophocarpus tetragonolobus</name>
    <name type="common">Winged bean</name>
    <name type="synonym">Dolichos tetragonolobus</name>
    <dbReference type="NCBI Taxonomy" id="3891"/>
    <lineage>
        <taxon>Eukaryota</taxon>
        <taxon>Viridiplantae</taxon>
        <taxon>Streptophyta</taxon>
        <taxon>Embryophyta</taxon>
        <taxon>Tracheophyta</taxon>
        <taxon>Spermatophyta</taxon>
        <taxon>Magnoliopsida</taxon>
        <taxon>eudicotyledons</taxon>
        <taxon>Gunneridae</taxon>
        <taxon>Pentapetalae</taxon>
        <taxon>rosids</taxon>
        <taxon>fabids</taxon>
        <taxon>Fabales</taxon>
        <taxon>Fabaceae</taxon>
        <taxon>Papilionoideae</taxon>
        <taxon>50 kb inversion clade</taxon>
        <taxon>NPAAA clade</taxon>
        <taxon>indigoferoid/millettioid clade</taxon>
        <taxon>Phaseoleae</taxon>
        <taxon>Psophocarpus</taxon>
    </lineage>
</organism>
<keyword evidence="1 2" id="KW-0732">Signal</keyword>
<name>A0AAN9SL94_PSOTE</name>
<evidence type="ECO:0000313" key="3">
    <source>
        <dbReference type="EMBL" id="KAK7395342.1"/>
    </source>
</evidence>
<evidence type="ECO:0000256" key="1">
    <source>
        <dbReference type="ARBA" id="ARBA00022729"/>
    </source>
</evidence>
<sequence>MSGSTIKIFSIIIFLVLISKSYSQCFVSDIVISQSPTGVKVQGKPEWSVSITNKCHCIQGDVILACKGFQSLEPVNPSILKVSPNGCLLNSGKPIQKNGVNFKYVSDQQYPFKPISSGYLCTSL</sequence>
<dbReference type="EMBL" id="JAYMYS010000004">
    <property type="protein sequence ID" value="KAK7395342.1"/>
    <property type="molecule type" value="Genomic_DNA"/>
</dbReference>
<dbReference type="Pfam" id="PF24068">
    <property type="entry name" value="TPD1_C"/>
    <property type="match status" value="1"/>
</dbReference>
<gene>
    <name evidence="3" type="ORF">VNO78_15894</name>
</gene>
<dbReference type="Proteomes" id="UP001386955">
    <property type="component" value="Unassembled WGS sequence"/>
</dbReference>
<dbReference type="PANTHER" id="PTHR33184:SF72">
    <property type="entry name" value="BETA-1,3-N-ACETYLGLUCOSAMINYLTRANSFERASE FAMILY PROTEIN"/>
    <property type="match status" value="1"/>
</dbReference>
<feature type="signal peptide" evidence="2">
    <location>
        <begin position="1"/>
        <end position="23"/>
    </location>
</feature>
<protein>
    <submittedName>
        <fullName evidence="3">Uncharacterized protein</fullName>
    </submittedName>
</protein>
<comment type="caution">
    <text evidence="3">The sequence shown here is derived from an EMBL/GenBank/DDBJ whole genome shotgun (WGS) entry which is preliminary data.</text>
</comment>
<accession>A0AAN9SL94</accession>
<dbReference type="GO" id="GO:0001709">
    <property type="term" value="P:cell fate determination"/>
    <property type="evidence" value="ECO:0007669"/>
    <property type="project" value="TreeGrafter"/>
</dbReference>
<feature type="chain" id="PRO_5043000982" evidence="2">
    <location>
        <begin position="24"/>
        <end position="124"/>
    </location>
</feature>
<reference evidence="3 4" key="1">
    <citation type="submission" date="2024-01" db="EMBL/GenBank/DDBJ databases">
        <title>The genomes of 5 underutilized Papilionoideae crops provide insights into root nodulation and disease resistanc.</title>
        <authorList>
            <person name="Jiang F."/>
        </authorList>
    </citation>
    <scope>NUCLEOTIDE SEQUENCE [LARGE SCALE GENOMIC DNA]</scope>
    <source>
        <strain evidence="3">DUOXIRENSHENG_FW03</strain>
        <tissue evidence="3">Leaves</tissue>
    </source>
</reference>
<dbReference type="AlphaFoldDB" id="A0AAN9SL94"/>
<evidence type="ECO:0000313" key="4">
    <source>
        <dbReference type="Proteomes" id="UP001386955"/>
    </source>
</evidence>
<evidence type="ECO:0000256" key="2">
    <source>
        <dbReference type="SAM" id="SignalP"/>
    </source>
</evidence>
<proteinExistence type="predicted"/>
<keyword evidence="4" id="KW-1185">Reference proteome</keyword>
<dbReference type="PANTHER" id="PTHR33184">
    <property type="entry name" value="PROTEIN TAPETUM DETERMINANT 1-LIKE-RELATED"/>
    <property type="match status" value="1"/>
</dbReference>
<dbReference type="InterPro" id="IPR040361">
    <property type="entry name" value="TPD1"/>
</dbReference>